<dbReference type="GO" id="GO:0052716">
    <property type="term" value="F:hydroquinone:oxygen oxidoreductase activity"/>
    <property type="evidence" value="ECO:0007669"/>
    <property type="project" value="UniProtKB-ARBA"/>
</dbReference>
<dbReference type="GO" id="GO:0042440">
    <property type="term" value="P:pigment metabolic process"/>
    <property type="evidence" value="ECO:0007669"/>
    <property type="project" value="UniProtKB-ARBA"/>
</dbReference>
<sequence length="682" mass="76052">MAFSKTLLVLATSGLMPLAWAKLVQFELDVTWQKGAPDGNVRDMIFMNDQFPGPELRLDEGDDVEVVVHNNMPFDTSIHFHGIEQRDTPWSDGVPGLTQKPIQPGHSWTYRWKATQYGTYWYHAHARSEMMDGLYGPIWINPSPETLDPFHLISNTHDDIEAMRKAEKNPQLIMLSDWDHLTAAEYQQVQEDSRLNIFCMDSVLVNGRGAVYCPGTANISSVEQPYLKTAIDNQPLTDKGCLPNTYATQGDFPPTHPENIPEGLNAGCSPTTGLHEIIEVDPNDGWVALKFISAAALKALMFSIDEHQMYIYEVDGSYIEPLPADSATIFSGERYAAMVKLDKVWNDYTIRVPATQGDQVISGFATLRYKGSSNTQPSMPYVNYGGQSTSASVVPLDPRDMKPYPPVTIPRHADQLVNLTLGRWGSSYTWTTAGNALYDVMANWDDPILYDLNAKDNLAQQVTIQTKNGTWVDLLLQLGEMPDTPPVQPPHVMHKHSNKAYILGVGPGFFNWSSTEEAYNERPDLFQMDNPQRRDTFVTNGPHGPTWMIVRYQVVNPGPFLFHCHIQTHLTNGMAVALLDAGQAQASGYGQGGGQEQTGAQGEQTASKPPPPAYTPGKTPIPALVPTPVRPSSQQSPRPLTPSFEPETAWELRKPKDEWRRSSLWQISARSHTIHSMTHFRV</sequence>
<evidence type="ECO:0000256" key="5">
    <source>
        <dbReference type="ARBA" id="ARBA00023008"/>
    </source>
</evidence>
<dbReference type="RefSeq" id="XP_056548439.1">
    <property type="nucleotide sequence ID" value="XM_056684833.1"/>
</dbReference>
<feature type="compositionally biased region" description="Low complexity" evidence="7">
    <location>
        <begin position="630"/>
        <end position="643"/>
    </location>
</feature>
<evidence type="ECO:0000256" key="3">
    <source>
        <dbReference type="ARBA" id="ARBA00022729"/>
    </source>
</evidence>
<reference evidence="12" key="1">
    <citation type="submission" date="2022-11" db="EMBL/GenBank/DDBJ databases">
        <authorList>
            <person name="Petersen C."/>
        </authorList>
    </citation>
    <scope>NUCLEOTIDE SEQUENCE</scope>
    <source>
        <strain evidence="12">IBT 26290</strain>
    </source>
</reference>
<dbReference type="CDD" id="cd13850">
    <property type="entry name" value="CuRO_1_Abr2_like"/>
    <property type="match status" value="1"/>
</dbReference>
<feature type="region of interest" description="Disordered" evidence="7">
    <location>
        <begin position="587"/>
        <end position="649"/>
    </location>
</feature>
<evidence type="ECO:0000256" key="2">
    <source>
        <dbReference type="ARBA" id="ARBA00022723"/>
    </source>
</evidence>
<evidence type="ECO:0000256" key="1">
    <source>
        <dbReference type="ARBA" id="ARBA00010609"/>
    </source>
</evidence>
<dbReference type="InterPro" id="IPR008972">
    <property type="entry name" value="Cupredoxin"/>
</dbReference>
<keyword evidence="2" id="KW-0479">Metal-binding</keyword>
<protein>
    <submittedName>
        <fullName evidence="12">Multicopper oxidase type 2</fullName>
    </submittedName>
</protein>
<keyword evidence="6" id="KW-0325">Glycoprotein</keyword>
<dbReference type="AlphaFoldDB" id="A0A9W9IM89"/>
<dbReference type="InterPro" id="IPR045087">
    <property type="entry name" value="Cu-oxidase_fam"/>
</dbReference>
<feature type="domain" description="Plastocyanin-like" evidence="9">
    <location>
        <begin position="172"/>
        <end position="371"/>
    </location>
</feature>
<dbReference type="InterPro" id="IPR002355">
    <property type="entry name" value="Cu_oxidase_Cu_BS"/>
</dbReference>
<dbReference type="SUPFAM" id="SSF49503">
    <property type="entry name" value="Cupredoxins"/>
    <property type="match status" value="3"/>
</dbReference>
<dbReference type="FunFam" id="2.60.40.420:FF:000036">
    <property type="entry name" value="L-ascorbate oxidase"/>
    <property type="match status" value="1"/>
</dbReference>
<dbReference type="Proteomes" id="UP001149163">
    <property type="component" value="Unassembled WGS sequence"/>
</dbReference>
<dbReference type="OrthoDB" id="2121828at2759"/>
<evidence type="ECO:0000256" key="6">
    <source>
        <dbReference type="ARBA" id="ARBA00023180"/>
    </source>
</evidence>
<keyword evidence="3 8" id="KW-0732">Signal</keyword>
<feature type="signal peptide" evidence="8">
    <location>
        <begin position="1"/>
        <end position="21"/>
    </location>
</feature>
<dbReference type="Pfam" id="PF07732">
    <property type="entry name" value="Cu-oxidase_3"/>
    <property type="match status" value="1"/>
</dbReference>
<keyword evidence="13" id="KW-1185">Reference proteome</keyword>
<comment type="similarity">
    <text evidence="1">Belongs to the multicopper oxidase family.</text>
</comment>
<evidence type="ECO:0000259" key="11">
    <source>
        <dbReference type="Pfam" id="PF07732"/>
    </source>
</evidence>
<dbReference type="PANTHER" id="PTHR11709">
    <property type="entry name" value="MULTI-COPPER OXIDASE"/>
    <property type="match status" value="1"/>
</dbReference>
<evidence type="ECO:0000256" key="7">
    <source>
        <dbReference type="SAM" id="MobiDB-lite"/>
    </source>
</evidence>
<dbReference type="InterPro" id="IPR011706">
    <property type="entry name" value="Cu-oxidase_C"/>
</dbReference>
<dbReference type="Pfam" id="PF07731">
    <property type="entry name" value="Cu-oxidase_2"/>
    <property type="match status" value="1"/>
</dbReference>
<evidence type="ECO:0000313" key="12">
    <source>
        <dbReference type="EMBL" id="KAJ5176831.1"/>
    </source>
</evidence>
<feature type="compositionally biased region" description="Low complexity" evidence="7">
    <location>
        <begin position="597"/>
        <end position="606"/>
    </location>
</feature>
<feature type="domain" description="Plastocyanin-like" evidence="10">
    <location>
        <begin position="449"/>
        <end position="580"/>
    </location>
</feature>
<dbReference type="InterPro" id="IPR011707">
    <property type="entry name" value="Cu-oxidase-like_N"/>
</dbReference>
<keyword evidence="4" id="KW-0560">Oxidoreductase</keyword>
<dbReference type="CDD" id="cd13876">
    <property type="entry name" value="CuRO_2_Abr2_like"/>
    <property type="match status" value="1"/>
</dbReference>
<keyword evidence="5" id="KW-0186">Copper</keyword>
<dbReference type="GO" id="GO:0005507">
    <property type="term" value="F:copper ion binding"/>
    <property type="evidence" value="ECO:0007669"/>
    <property type="project" value="InterPro"/>
</dbReference>
<dbReference type="InterPro" id="IPR001117">
    <property type="entry name" value="Cu-oxidase_2nd"/>
</dbReference>
<dbReference type="Gene3D" id="2.60.40.420">
    <property type="entry name" value="Cupredoxins - blue copper proteins"/>
    <property type="match status" value="3"/>
</dbReference>
<dbReference type="EMBL" id="JAPQKN010000001">
    <property type="protein sequence ID" value="KAJ5176831.1"/>
    <property type="molecule type" value="Genomic_DNA"/>
</dbReference>
<dbReference type="GeneID" id="81424009"/>
<dbReference type="PROSITE" id="PS00079">
    <property type="entry name" value="MULTICOPPER_OXIDASE1"/>
    <property type="match status" value="1"/>
</dbReference>
<dbReference type="PROSITE" id="PS00080">
    <property type="entry name" value="MULTICOPPER_OXIDASE2"/>
    <property type="match status" value="1"/>
</dbReference>
<dbReference type="CDD" id="cd13898">
    <property type="entry name" value="CuRO_3_Abr2_like"/>
    <property type="match status" value="1"/>
</dbReference>
<evidence type="ECO:0000256" key="4">
    <source>
        <dbReference type="ARBA" id="ARBA00023002"/>
    </source>
</evidence>
<feature type="domain" description="Plastocyanin-like" evidence="11">
    <location>
        <begin position="30"/>
        <end position="143"/>
    </location>
</feature>
<evidence type="ECO:0000259" key="10">
    <source>
        <dbReference type="Pfam" id="PF07731"/>
    </source>
</evidence>
<name>A0A9W9IM89_9EURO</name>
<evidence type="ECO:0000259" key="9">
    <source>
        <dbReference type="Pfam" id="PF00394"/>
    </source>
</evidence>
<reference evidence="12" key="2">
    <citation type="journal article" date="2023" name="IMA Fungus">
        <title>Comparative genomic study of the Penicillium genus elucidates a diverse pangenome and 15 lateral gene transfer events.</title>
        <authorList>
            <person name="Petersen C."/>
            <person name="Sorensen T."/>
            <person name="Nielsen M.R."/>
            <person name="Sondergaard T.E."/>
            <person name="Sorensen J.L."/>
            <person name="Fitzpatrick D.A."/>
            <person name="Frisvad J.C."/>
            <person name="Nielsen K.L."/>
        </authorList>
    </citation>
    <scope>NUCLEOTIDE SEQUENCE</scope>
    <source>
        <strain evidence="12">IBT 26290</strain>
    </source>
</reference>
<evidence type="ECO:0000313" key="13">
    <source>
        <dbReference type="Proteomes" id="UP001149163"/>
    </source>
</evidence>
<feature type="chain" id="PRO_5040940217" evidence="8">
    <location>
        <begin position="22"/>
        <end position="682"/>
    </location>
</feature>
<dbReference type="InterPro" id="IPR033138">
    <property type="entry name" value="Cu_oxidase_CS"/>
</dbReference>
<dbReference type="PANTHER" id="PTHR11709:SF488">
    <property type="entry name" value="LACCASE-RELATED"/>
    <property type="match status" value="1"/>
</dbReference>
<proteinExistence type="inferred from homology"/>
<dbReference type="Pfam" id="PF00394">
    <property type="entry name" value="Cu-oxidase"/>
    <property type="match status" value="1"/>
</dbReference>
<accession>A0A9W9IM89</accession>
<evidence type="ECO:0000256" key="8">
    <source>
        <dbReference type="SAM" id="SignalP"/>
    </source>
</evidence>
<gene>
    <name evidence="12" type="ORF">N7482_002708</name>
</gene>
<comment type="caution">
    <text evidence="12">The sequence shown here is derived from an EMBL/GenBank/DDBJ whole genome shotgun (WGS) entry which is preliminary data.</text>
</comment>
<organism evidence="12 13">
    <name type="scientific">Penicillium canariense</name>
    <dbReference type="NCBI Taxonomy" id="189055"/>
    <lineage>
        <taxon>Eukaryota</taxon>
        <taxon>Fungi</taxon>
        <taxon>Dikarya</taxon>
        <taxon>Ascomycota</taxon>
        <taxon>Pezizomycotina</taxon>
        <taxon>Eurotiomycetes</taxon>
        <taxon>Eurotiomycetidae</taxon>
        <taxon>Eurotiales</taxon>
        <taxon>Aspergillaceae</taxon>
        <taxon>Penicillium</taxon>
    </lineage>
</organism>